<gene>
    <name evidence="2" type="ORF">NPIL_38041</name>
</gene>
<feature type="compositionally biased region" description="Basic residues" evidence="1">
    <location>
        <begin position="58"/>
        <end position="70"/>
    </location>
</feature>
<dbReference type="Proteomes" id="UP000887013">
    <property type="component" value="Unassembled WGS sequence"/>
</dbReference>
<evidence type="ECO:0000313" key="3">
    <source>
        <dbReference type="Proteomes" id="UP000887013"/>
    </source>
</evidence>
<protein>
    <submittedName>
        <fullName evidence="2">Uncharacterized protein</fullName>
    </submittedName>
</protein>
<comment type="caution">
    <text evidence="2">The sequence shown here is derived from an EMBL/GenBank/DDBJ whole genome shotgun (WGS) entry which is preliminary data.</text>
</comment>
<name>A0A8X6PLK7_NEPPI</name>
<keyword evidence="3" id="KW-1185">Reference proteome</keyword>
<reference evidence="2" key="1">
    <citation type="submission" date="2020-08" db="EMBL/GenBank/DDBJ databases">
        <title>Multicomponent nature underlies the extraordinary mechanical properties of spider dragline silk.</title>
        <authorList>
            <person name="Kono N."/>
            <person name="Nakamura H."/>
            <person name="Mori M."/>
            <person name="Yoshida Y."/>
            <person name="Ohtoshi R."/>
            <person name="Malay A.D."/>
            <person name="Moran D.A.P."/>
            <person name="Tomita M."/>
            <person name="Numata K."/>
            <person name="Arakawa K."/>
        </authorList>
    </citation>
    <scope>NUCLEOTIDE SEQUENCE</scope>
</reference>
<feature type="compositionally biased region" description="Basic and acidic residues" evidence="1">
    <location>
        <begin position="71"/>
        <end position="80"/>
    </location>
</feature>
<sequence length="89" mass="10392">MTRRVVRNAVKFNRGIPWNEGLVRSSAKGCRPAQCRLRSQPRKNPSLATVRGERNFVRQHKKKLSRRLDRRMRSGLHDATQRCPSKPFP</sequence>
<proteinExistence type="predicted"/>
<dbReference type="AlphaFoldDB" id="A0A8X6PLK7"/>
<organism evidence="2 3">
    <name type="scientific">Nephila pilipes</name>
    <name type="common">Giant wood spider</name>
    <name type="synonym">Nephila maculata</name>
    <dbReference type="NCBI Taxonomy" id="299642"/>
    <lineage>
        <taxon>Eukaryota</taxon>
        <taxon>Metazoa</taxon>
        <taxon>Ecdysozoa</taxon>
        <taxon>Arthropoda</taxon>
        <taxon>Chelicerata</taxon>
        <taxon>Arachnida</taxon>
        <taxon>Araneae</taxon>
        <taxon>Araneomorphae</taxon>
        <taxon>Entelegynae</taxon>
        <taxon>Araneoidea</taxon>
        <taxon>Nephilidae</taxon>
        <taxon>Nephila</taxon>
    </lineage>
</organism>
<dbReference type="EMBL" id="BMAW01021833">
    <property type="protein sequence ID" value="GFT74903.1"/>
    <property type="molecule type" value="Genomic_DNA"/>
</dbReference>
<evidence type="ECO:0000313" key="2">
    <source>
        <dbReference type="EMBL" id="GFT74903.1"/>
    </source>
</evidence>
<accession>A0A8X6PLK7</accession>
<feature type="region of interest" description="Disordered" evidence="1">
    <location>
        <begin position="58"/>
        <end position="89"/>
    </location>
</feature>
<evidence type="ECO:0000256" key="1">
    <source>
        <dbReference type="SAM" id="MobiDB-lite"/>
    </source>
</evidence>